<feature type="compositionally biased region" description="Basic and acidic residues" evidence="5">
    <location>
        <begin position="524"/>
        <end position="536"/>
    </location>
</feature>
<feature type="region of interest" description="Disordered" evidence="5">
    <location>
        <begin position="717"/>
        <end position="770"/>
    </location>
</feature>
<protein>
    <recommendedName>
        <fullName evidence="6">SET domain-containing protein</fullName>
    </recommendedName>
</protein>
<feature type="compositionally biased region" description="Low complexity" evidence="5">
    <location>
        <begin position="665"/>
        <end position="675"/>
    </location>
</feature>
<accession>A0A420YHX4</accession>
<dbReference type="SUPFAM" id="SSF82199">
    <property type="entry name" value="SET domain"/>
    <property type="match status" value="1"/>
</dbReference>
<dbReference type="InterPro" id="IPR001965">
    <property type="entry name" value="Znf_PHD"/>
</dbReference>
<gene>
    <name evidence="7" type="ORF">DL546_002905</name>
</gene>
<feature type="compositionally biased region" description="Basic and acidic residues" evidence="5">
    <location>
        <begin position="570"/>
        <end position="589"/>
    </location>
</feature>
<feature type="region of interest" description="Disordered" evidence="5">
    <location>
        <begin position="102"/>
        <end position="215"/>
    </location>
</feature>
<dbReference type="Pfam" id="PF00856">
    <property type="entry name" value="SET"/>
    <property type="match status" value="1"/>
</dbReference>
<keyword evidence="3" id="KW-0862">Zinc</keyword>
<dbReference type="SUPFAM" id="SSF57903">
    <property type="entry name" value="FYVE/PHD zinc finger"/>
    <property type="match status" value="1"/>
</dbReference>
<feature type="region of interest" description="Disordered" evidence="5">
    <location>
        <begin position="484"/>
        <end position="624"/>
    </location>
</feature>
<evidence type="ECO:0000256" key="4">
    <source>
        <dbReference type="ARBA" id="ARBA00022853"/>
    </source>
</evidence>
<keyword evidence="4" id="KW-0156">Chromatin regulator</keyword>
<evidence type="ECO:0000256" key="3">
    <source>
        <dbReference type="ARBA" id="ARBA00022833"/>
    </source>
</evidence>
<feature type="region of interest" description="Disordered" evidence="5">
    <location>
        <begin position="665"/>
        <end position="701"/>
    </location>
</feature>
<sequence length="903" mass="99014">MTDKLPPLAPIVAPSQTAVPTFLSSVSLPELSLKRQETAEEEPYTIKCICGFSDDDGNTIYCETCDTWQHIECFYPENVQDALREDFAHSCADCKPRPLDARAAHERQKARILSLASEEETSERKPKRPPSKSHRKKSKPNDSLLNGHTAHKDEHARHGDHAHPHSHKKTKSTHKPSQSVSSQAPKRSPSYGSSKANPNHPPSPATTPPELPISFRPQTYTQNVVNDQDVQIVDVNSFARLDISFTMSMWLRDSAKLERDTGRHISDVFQKTPANLETLKHSSPVVHRSLPTGTPGASFHYLSAVTGIEKDVPLLELNGQIGFQKDYCQEPAHRWDELTAPVPFVFFHRELPLYIDTRKEGSKARYVRRSCKPNSALDTYLTDGSEYHFWLVSERRIAAKEQITIPWDVRFPPNKRRRMLHVLGISDDDVDSHEEPALDDVEYEGLATWVDLILTEYGGCACDLGDDCAFVRFKQNYMHRVQGHINQPTSTSINAPKKRVRKSKPQHTISPTSTGHATNSRAASEGHLEGSPENDGRSLSGSTRSKPPSRDMTPTARQGSFDTLGILTEPTDRDKRKVAMVEDSFRRMEQQQPLRKKKRVSDGTGGVKTKLTSKSVGSQPAHLPSGQLERRYVDAGTYSRSKSGSPAMTTSQNVTGLARVVGSGLASSRRGSAVSQTNYVDTATQTDPTAGDWPLSPGSLKPRRRILSLSKRLLSTRHRLRSEDEERSKQTSPNVSTTPMDIDSPMPLNGPQSQAEQSLAHSLPDPRVDVDSKSRLMDLSLQLPPVPAFGSSASSLSAAVTPLSATSPMMQSPFGNSLANNFGLSAVMVTPSPIKKKMSLSDYKSRHNKAQAAKPSAGTAPLSASGSIVEESKSAPSVDTAMPGVPSAADAEKTVAAQLPAPS</sequence>
<dbReference type="EMBL" id="QVQW01000008">
    <property type="protein sequence ID" value="RKU47499.1"/>
    <property type="molecule type" value="Genomic_DNA"/>
</dbReference>
<feature type="compositionally biased region" description="Polar residues" evidence="5">
    <location>
        <begin position="676"/>
        <end position="688"/>
    </location>
</feature>
<evidence type="ECO:0000313" key="8">
    <source>
        <dbReference type="Proteomes" id="UP000275385"/>
    </source>
</evidence>
<feature type="compositionally biased region" description="Pro residues" evidence="5">
    <location>
        <begin position="199"/>
        <end position="211"/>
    </location>
</feature>
<dbReference type="PANTHER" id="PTHR46462">
    <property type="entry name" value="UPSET, ISOFORM A"/>
    <property type="match status" value="1"/>
</dbReference>
<feature type="compositionally biased region" description="Polar residues" evidence="5">
    <location>
        <begin position="484"/>
        <end position="494"/>
    </location>
</feature>
<dbReference type="PANTHER" id="PTHR46462:SF3">
    <property type="entry name" value="UPSET, ISOFORM A"/>
    <property type="match status" value="1"/>
</dbReference>
<dbReference type="InterPro" id="IPR001214">
    <property type="entry name" value="SET_dom"/>
</dbReference>
<dbReference type="CDD" id="cd15570">
    <property type="entry name" value="PHD_Bye1p_SIZ1_like"/>
    <property type="match status" value="1"/>
</dbReference>
<feature type="compositionally biased region" description="Basic and acidic residues" evidence="5">
    <location>
        <begin position="150"/>
        <end position="163"/>
    </location>
</feature>
<feature type="region of interest" description="Disordered" evidence="5">
    <location>
        <begin position="636"/>
        <end position="655"/>
    </location>
</feature>
<dbReference type="AlphaFoldDB" id="A0A420YHX4"/>
<feature type="compositionally biased region" description="Basic residues" evidence="5">
    <location>
        <begin position="164"/>
        <end position="174"/>
    </location>
</feature>
<evidence type="ECO:0000256" key="2">
    <source>
        <dbReference type="ARBA" id="ARBA00022771"/>
    </source>
</evidence>
<feature type="compositionally biased region" description="Polar residues" evidence="5">
    <location>
        <begin position="750"/>
        <end position="760"/>
    </location>
</feature>
<dbReference type="GO" id="GO:0070210">
    <property type="term" value="C:Rpd3L-Expanded complex"/>
    <property type="evidence" value="ECO:0007669"/>
    <property type="project" value="TreeGrafter"/>
</dbReference>
<feature type="compositionally biased region" description="Polar residues" evidence="5">
    <location>
        <begin position="730"/>
        <end position="739"/>
    </location>
</feature>
<evidence type="ECO:0000259" key="6">
    <source>
        <dbReference type="PROSITE" id="PS50280"/>
    </source>
</evidence>
<feature type="compositionally biased region" description="Polar residues" evidence="5">
    <location>
        <begin position="638"/>
        <end position="655"/>
    </location>
</feature>
<reference evidence="7 8" key="1">
    <citation type="submission" date="2018-08" db="EMBL/GenBank/DDBJ databases">
        <title>Draft genome of the lignicolous fungus Coniochaeta pulveracea.</title>
        <authorList>
            <person name="Borstlap C.J."/>
            <person name="De Witt R.N."/>
            <person name="Botha A."/>
            <person name="Volschenk H."/>
        </authorList>
    </citation>
    <scope>NUCLEOTIDE SEQUENCE [LARGE SCALE GENOMIC DNA]</scope>
    <source>
        <strain evidence="7 8">CAB683</strain>
    </source>
</reference>
<name>A0A420YHX4_9PEZI</name>
<keyword evidence="1" id="KW-0479">Metal-binding</keyword>
<evidence type="ECO:0000313" key="7">
    <source>
        <dbReference type="EMBL" id="RKU47499.1"/>
    </source>
</evidence>
<dbReference type="InterPro" id="IPR013083">
    <property type="entry name" value="Znf_RING/FYVE/PHD"/>
</dbReference>
<feature type="domain" description="SET" evidence="6">
    <location>
        <begin position="29"/>
        <end position="408"/>
    </location>
</feature>
<organism evidence="7 8">
    <name type="scientific">Coniochaeta pulveracea</name>
    <dbReference type="NCBI Taxonomy" id="177199"/>
    <lineage>
        <taxon>Eukaryota</taxon>
        <taxon>Fungi</taxon>
        <taxon>Dikarya</taxon>
        <taxon>Ascomycota</taxon>
        <taxon>Pezizomycotina</taxon>
        <taxon>Sordariomycetes</taxon>
        <taxon>Sordariomycetidae</taxon>
        <taxon>Coniochaetales</taxon>
        <taxon>Coniochaetaceae</taxon>
        <taxon>Coniochaeta</taxon>
    </lineage>
</organism>
<dbReference type="GO" id="GO:0006355">
    <property type="term" value="P:regulation of DNA-templated transcription"/>
    <property type="evidence" value="ECO:0007669"/>
    <property type="project" value="TreeGrafter"/>
</dbReference>
<dbReference type="Gene3D" id="2.170.270.10">
    <property type="entry name" value="SET domain"/>
    <property type="match status" value="1"/>
</dbReference>
<dbReference type="InterPro" id="IPR046341">
    <property type="entry name" value="SET_dom_sf"/>
</dbReference>
<feature type="compositionally biased region" description="Basic residues" evidence="5">
    <location>
        <begin position="125"/>
        <end position="138"/>
    </location>
</feature>
<dbReference type="GO" id="GO:0006325">
    <property type="term" value="P:chromatin organization"/>
    <property type="evidence" value="ECO:0007669"/>
    <property type="project" value="UniProtKB-KW"/>
</dbReference>
<feature type="compositionally biased region" description="Polar residues" evidence="5">
    <location>
        <begin position="180"/>
        <end position="195"/>
    </location>
</feature>
<feature type="region of interest" description="Disordered" evidence="5">
    <location>
        <begin position="842"/>
        <end position="903"/>
    </location>
</feature>
<dbReference type="OrthoDB" id="1928087at2759"/>
<evidence type="ECO:0000256" key="1">
    <source>
        <dbReference type="ARBA" id="ARBA00022723"/>
    </source>
</evidence>
<dbReference type="Pfam" id="PF00628">
    <property type="entry name" value="PHD"/>
    <property type="match status" value="1"/>
</dbReference>
<dbReference type="Proteomes" id="UP000275385">
    <property type="component" value="Unassembled WGS sequence"/>
</dbReference>
<proteinExistence type="predicted"/>
<dbReference type="SMART" id="SM00317">
    <property type="entry name" value="SET"/>
    <property type="match status" value="1"/>
</dbReference>
<dbReference type="GO" id="GO:0008270">
    <property type="term" value="F:zinc ion binding"/>
    <property type="evidence" value="ECO:0007669"/>
    <property type="project" value="UniProtKB-KW"/>
</dbReference>
<keyword evidence="2" id="KW-0863">Zinc-finger</keyword>
<dbReference type="Gene3D" id="3.30.40.10">
    <property type="entry name" value="Zinc/RING finger domain, C3HC4 (zinc finger)"/>
    <property type="match status" value="1"/>
</dbReference>
<dbReference type="SMART" id="SM00249">
    <property type="entry name" value="PHD"/>
    <property type="match status" value="1"/>
</dbReference>
<feature type="compositionally biased region" description="Polar residues" evidence="5">
    <location>
        <begin position="537"/>
        <end position="546"/>
    </location>
</feature>
<comment type="caution">
    <text evidence="7">The sequence shown here is derived from an EMBL/GenBank/DDBJ whole genome shotgun (WGS) entry which is preliminary data.</text>
</comment>
<dbReference type="GO" id="GO:0034967">
    <property type="term" value="C:Set3 complex"/>
    <property type="evidence" value="ECO:0007669"/>
    <property type="project" value="TreeGrafter"/>
</dbReference>
<dbReference type="InterPro" id="IPR019787">
    <property type="entry name" value="Znf_PHD-finger"/>
</dbReference>
<dbReference type="InterPro" id="IPR011011">
    <property type="entry name" value="Znf_FYVE_PHD"/>
</dbReference>
<keyword evidence="8" id="KW-1185">Reference proteome</keyword>
<evidence type="ECO:0000256" key="5">
    <source>
        <dbReference type="SAM" id="MobiDB-lite"/>
    </source>
</evidence>
<feature type="compositionally biased region" description="Basic residues" evidence="5">
    <location>
        <begin position="496"/>
        <end position="505"/>
    </location>
</feature>
<feature type="compositionally biased region" description="Polar residues" evidence="5">
    <location>
        <begin position="506"/>
        <end position="522"/>
    </location>
</feature>
<dbReference type="PROSITE" id="PS50280">
    <property type="entry name" value="SET"/>
    <property type="match status" value="1"/>
</dbReference>
<dbReference type="STRING" id="177199.A0A420YHX4"/>